<sequence>ERPYGMDLGSVAGWARRLADDVDGGQSVDAAVRAPRLRG</sequence>
<dbReference type="EMBL" id="JAAGMA010000439">
    <property type="protein sequence ID" value="NEB10556.1"/>
    <property type="molecule type" value="Genomic_DNA"/>
</dbReference>
<proteinExistence type="predicted"/>
<reference evidence="1 2" key="1">
    <citation type="submission" date="2020-01" db="EMBL/GenBank/DDBJ databases">
        <title>Insect and environment-associated Actinomycetes.</title>
        <authorList>
            <person name="Currrie C."/>
            <person name="Chevrette M."/>
            <person name="Carlson C."/>
            <person name="Stubbendieck R."/>
            <person name="Wendt-Pienkowski E."/>
        </authorList>
    </citation>
    <scope>NUCLEOTIDE SEQUENCE [LARGE SCALE GENOMIC DNA]</scope>
    <source>
        <strain evidence="1 2">SID14163</strain>
    </source>
</reference>
<name>A0A7K3PKS1_9ACTN</name>
<feature type="non-terminal residue" evidence="1">
    <location>
        <position position="1"/>
    </location>
</feature>
<organism evidence="1 2">
    <name type="scientific">Streptomyces coelicoflavus</name>
    <dbReference type="NCBI Taxonomy" id="285562"/>
    <lineage>
        <taxon>Bacteria</taxon>
        <taxon>Bacillati</taxon>
        <taxon>Actinomycetota</taxon>
        <taxon>Actinomycetes</taxon>
        <taxon>Kitasatosporales</taxon>
        <taxon>Streptomycetaceae</taxon>
        <taxon>Streptomyces</taxon>
    </lineage>
</organism>
<gene>
    <name evidence="1" type="ORF">G3I32_17140</name>
</gene>
<evidence type="ECO:0000313" key="2">
    <source>
        <dbReference type="Proteomes" id="UP000470446"/>
    </source>
</evidence>
<dbReference type="Proteomes" id="UP000470446">
    <property type="component" value="Unassembled WGS sequence"/>
</dbReference>
<comment type="caution">
    <text evidence="1">The sequence shown here is derived from an EMBL/GenBank/DDBJ whole genome shotgun (WGS) entry which is preliminary data.</text>
</comment>
<accession>A0A7K3PKS1</accession>
<protein>
    <submittedName>
        <fullName evidence="1">DUF309 domain-containing protein</fullName>
    </submittedName>
</protein>
<evidence type="ECO:0000313" key="1">
    <source>
        <dbReference type="EMBL" id="NEB10556.1"/>
    </source>
</evidence>
<dbReference type="AlphaFoldDB" id="A0A7K3PKS1"/>